<dbReference type="AlphaFoldDB" id="F0Y4W1"/>
<sequence length="1203" mass="127960">MAAPGYIDDDDLSASMRPQSVPSWMAELKGTERMPGVPSLPPRALNADHLVALDPRSVEPSLEHSRPRAPIVGAHQDVTSWHGGVRSGAAPAAAAGASGGRRRPRRQRAGGAREGAAGLAVSRAKRGGERSLTESWESLRFFSQHNLGRRLDVDVAGSLGGSPSDNVHFVNVDEDELSACDEAPSVDDGDDSYAPGIVDDGLSYDARSAPGTRSGPPPALFDHREPLETADGSCIAAPSTLFIIPELPTGRELTLNILSTWGDPYYVGLMGVEVFDGHGHLVVLPPEAIWADPPDINVLPDSDGDDPRTVDKLLDGVNHTGDDLHAWLAPFRRGENHYVGLRFETPVTMSMIRVWNYNKSRIHSYRGARYVEMKLGGQDIFKGEIQRAVGTGAKADIEDCSECILFTTSETTLRLIEKYDKALRESTAAAAPGLADGLGEGHHYAPGPTGSASRSRLLSSGSRDKEPGVAMNTWTPVVAGGGGGDEPARPRTSCGTRARSQEQRGERTKLRWEVDVAPAPGGVSRAGDASLSGSDVEFPDLDSLDGRPANQFSRSFGPGATWQLEGVRGGRGGGGALNLVGKSKPLSHRGGQEARAEDAAPPGSAVKMRPRPSTAPIDRRSELPSGRHLELVVLSNWGDQTAVGLSGLEVLNENFSDFTRDCGGPALRGVRRASPPSSPTFCGLGPARFDDDDDDLADAADVAGDEPPADGRAALDRLTRLPHVTTRGDAMWLLPLALCRGADAPLSLAIDLGCHRTLGALKVWNYNASLEAALEDSYCGVKRMAVYLDGVPLSPPEGFLIRKAPGNDSFDFGQFIHVQEHPTSPAVQSLAAQTPSKAHFAALRGSPGKNPRVTSARRAHAGDDVGVPPELPPSPSRAESGRAADGRAVYAKEPARTPARDAVMLDIPTSASYQSLSSEYSDGDGDDANFLLESMDALGRSSGGAASAPSAPRGVCLRPQQYETPLYPCGCIFKFVLLSTHGDPFYVGLSGVELADADGRPITLDADDIHAEPRDINALPEMEGRAPDTRTLDKLADGVNNTHDGAHCWLAPFVGGTNAIFVCFDEPVAISYATLWNYAKTPKRGAREIEIFVDDVLVYRGVLKMAPPPPPPQIAPKMDPPSSTHHAPRRGARRRSDARAAAAAEPLDFGQTVLFTNQAHIVDAQRHRVYTAADLPGELDVLFIDEGEVRESLVRPTTAVVSS</sequence>
<dbReference type="InterPro" id="IPR027859">
    <property type="entry name" value="KATNIP_dom"/>
</dbReference>
<evidence type="ECO:0000313" key="4">
    <source>
        <dbReference type="Proteomes" id="UP000002729"/>
    </source>
</evidence>
<feature type="region of interest" description="Disordered" evidence="1">
    <location>
        <begin position="437"/>
        <end position="510"/>
    </location>
</feature>
<dbReference type="PANTHER" id="PTHR21534:SF0">
    <property type="entry name" value="KATANIN-INTERACTING PROTEIN"/>
    <property type="match status" value="1"/>
</dbReference>
<dbReference type="KEGG" id="aaf:AURANDRAFT_71274"/>
<feature type="region of interest" description="Disordered" evidence="1">
    <location>
        <begin position="583"/>
        <end position="622"/>
    </location>
</feature>
<feature type="compositionally biased region" description="Low complexity" evidence="1">
    <location>
        <begin position="450"/>
        <end position="461"/>
    </location>
</feature>
<keyword evidence="4" id="KW-1185">Reference proteome</keyword>
<feature type="compositionally biased region" description="Basic and acidic residues" evidence="1">
    <location>
        <begin position="499"/>
        <end position="510"/>
    </location>
</feature>
<dbReference type="PANTHER" id="PTHR21534">
    <property type="entry name" value="KATANIN-INTERACTING PROTEIN"/>
    <property type="match status" value="1"/>
</dbReference>
<dbReference type="OMA" id="IYMDFDY"/>
<dbReference type="InterPro" id="IPR026704">
    <property type="entry name" value="KATNIP"/>
</dbReference>
<gene>
    <name evidence="3" type="ORF">AURANDRAFT_71274</name>
</gene>
<proteinExistence type="predicted"/>
<accession>F0Y4W1</accession>
<name>F0Y4W1_AURAN</name>
<feature type="region of interest" description="Disordered" evidence="1">
    <location>
        <begin position="838"/>
        <end position="895"/>
    </location>
</feature>
<feature type="region of interest" description="Disordered" evidence="1">
    <location>
        <begin position="1108"/>
        <end position="1141"/>
    </location>
</feature>
<feature type="region of interest" description="Disordered" evidence="1">
    <location>
        <begin position="83"/>
        <end position="128"/>
    </location>
</feature>
<evidence type="ECO:0000256" key="1">
    <source>
        <dbReference type="SAM" id="MobiDB-lite"/>
    </source>
</evidence>
<dbReference type="GeneID" id="20228142"/>
<organism evidence="4">
    <name type="scientific">Aureococcus anophagefferens</name>
    <name type="common">Harmful bloom alga</name>
    <dbReference type="NCBI Taxonomy" id="44056"/>
    <lineage>
        <taxon>Eukaryota</taxon>
        <taxon>Sar</taxon>
        <taxon>Stramenopiles</taxon>
        <taxon>Ochrophyta</taxon>
        <taxon>Pelagophyceae</taxon>
        <taxon>Pelagomonadales</taxon>
        <taxon>Pelagomonadaceae</taxon>
        <taxon>Aureococcus</taxon>
    </lineage>
</organism>
<evidence type="ECO:0000259" key="2">
    <source>
        <dbReference type="Pfam" id="PF14652"/>
    </source>
</evidence>
<dbReference type="Pfam" id="PF14652">
    <property type="entry name" value="DUF4457"/>
    <property type="match status" value="3"/>
</dbReference>
<dbReference type="EMBL" id="GL833125">
    <property type="protein sequence ID" value="EGB09383.1"/>
    <property type="molecule type" value="Genomic_DNA"/>
</dbReference>
<feature type="compositionally biased region" description="Low complexity" evidence="1">
    <location>
        <begin position="83"/>
        <end position="96"/>
    </location>
</feature>
<dbReference type="RefSeq" id="XP_009035459.1">
    <property type="nucleotide sequence ID" value="XM_009037211.1"/>
</dbReference>
<dbReference type="InParanoid" id="F0Y4W1"/>
<evidence type="ECO:0000313" key="3">
    <source>
        <dbReference type="EMBL" id="EGB09383.1"/>
    </source>
</evidence>
<dbReference type="Proteomes" id="UP000002729">
    <property type="component" value="Unassembled WGS sequence"/>
</dbReference>
<feature type="domain" description="KATNIP" evidence="2">
    <location>
        <begin position="255"/>
        <end position="409"/>
    </location>
</feature>
<feature type="domain" description="KATNIP" evidence="2">
    <location>
        <begin position="959"/>
        <end position="1106"/>
    </location>
</feature>
<dbReference type="eggNOG" id="ENOG502QRY1">
    <property type="taxonomic scope" value="Eukaryota"/>
</dbReference>
<protein>
    <recommendedName>
        <fullName evidence="2">KATNIP domain-containing protein</fullName>
    </recommendedName>
</protein>
<reference evidence="3 4" key="1">
    <citation type="journal article" date="2011" name="Proc. Natl. Acad. Sci. U.S.A.">
        <title>Niche of harmful alga Aureococcus anophagefferens revealed through ecogenomics.</title>
        <authorList>
            <person name="Gobler C.J."/>
            <person name="Berry D.L."/>
            <person name="Dyhrman S.T."/>
            <person name="Wilhelm S.W."/>
            <person name="Salamov A."/>
            <person name="Lobanov A.V."/>
            <person name="Zhang Y."/>
            <person name="Collier J.L."/>
            <person name="Wurch L.L."/>
            <person name="Kustka A.B."/>
            <person name="Dill B.D."/>
            <person name="Shah M."/>
            <person name="VerBerkmoes N.C."/>
            <person name="Kuo A."/>
            <person name="Terry A."/>
            <person name="Pangilinan J."/>
            <person name="Lindquist E.A."/>
            <person name="Lucas S."/>
            <person name="Paulsen I.T."/>
            <person name="Hattenrath-Lehmann T.K."/>
            <person name="Talmage S.C."/>
            <person name="Walker E.A."/>
            <person name="Koch F."/>
            <person name="Burson A.M."/>
            <person name="Marcoval M.A."/>
            <person name="Tang Y.Z."/>
            <person name="Lecleir G.R."/>
            <person name="Coyne K.J."/>
            <person name="Berg G.M."/>
            <person name="Bertrand E.M."/>
            <person name="Saito M.A."/>
            <person name="Gladyshev V.N."/>
            <person name="Grigoriev I.V."/>
        </authorList>
    </citation>
    <scope>NUCLEOTIDE SEQUENCE [LARGE SCALE GENOMIC DNA]</scope>
    <source>
        <strain evidence="4">CCMP 1984</strain>
    </source>
</reference>
<dbReference type="OrthoDB" id="304622at2759"/>
<feature type="domain" description="KATNIP" evidence="2">
    <location>
        <begin position="711"/>
        <end position="830"/>
    </location>
</feature>